<dbReference type="GeneID" id="26804129"/>
<dbReference type="SUPFAM" id="SSF51735">
    <property type="entry name" value="NAD(P)-binding Rossmann-fold domains"/>
    <property type="match status" value="1"/>
</dbReference>
<dbReference type="Gene3D" id="3.40.50.720">
    <property type="entry name" value="NAD(P)-binding Rossmann-like Domain"/>
    <property type="match status" value="1"/>
</dbReference>
<name>A0A0L1JD46_ASPN3</name>
<dbReference type="Pfam" id="PF08547">
    <property type="entry name" value="CIA30"/>
    <property type="match status" value="1"/>
</dbReference>
<reference evidence="5 6" key="1">
    <citation type="submission" date="2014-06" db="EMBL/GenBank/DDBJ databases">
        <title>The Genome of the Aflatoxigenic Filamentous Fungus Aspergillus nomius.</title>
        <authorList>
            <person name="Moore M.G."/>
            <person name="Shannon B.M."/>
            <person name="Brian M.M."/>
        </authorList>
    </citation>
    <scope>NUCLEOTIDE SEQUENCE [LARGE SCALE GENOMIC DNA]</scope>
    <source>
        <strain evidence="5 6">NRRL 13137</strain>
    </source>
</reference>
<dbReference type="InterPro" id="IPR050425">
    <property type="entry name" value="NAD(P)_dehydrat-like"/>
</dbReference>
<protein>
    <recommendedName>
        <fullName evidence="7">NAD dependent epimerase/dehydratase</fullName>
    </recommendedName>
</protein>
<comment type="caution">
    <text evidence="5">The sequence shown here is derived from an EMBL/GenBank/DDBJ whole genome shotgun (WGS) entry which is preliminary data.</text>
</comment>
<proteinExistence type="inferred from homology"/>
<dbReference type="OrthoDB" id="426386at2759"/>
<evidence type="ECO:0000313" key="6">
    <source>
        <dbReference type="Proteomes" id="UP000037505"/>
    </source>
</evidence>
<evidence type="ECO:0008006" key="7">
    <source>
        <dbReference type="Google" id="ProtNLM"/>
    </source>
</evidence>
<dbReference type="RefSeq" id="XP_015410627.1">
    <property type="nucleotide sequence ID" value="XM_015547582.1"/>
</dbReference>
<keyword evidence="1" id="KW-0560">Oxidoreductase</keyword>
<evidence type="ECO:0000259" key="4">
    <source>
        <dbReference type="Pfam" id="PF08547"/>
    </source>
</evidence>
<feature type="domain" description="NAD-dependent epimerase/dehydratase" evidence="3">
    <location>
        <begin position="10"/>
        <end position="273"/>
    </location>
</feature>
<dbReference type="Proteomes" id="UP000037505">
    <property type="component" value="Unassembled WGS sequence"/>
</dbReference>
<accession>A0A0L1JD46</accession>
<evidence type="ECO:0000259" key="3">
    <source>
        <dbReference type="Pfam" id="PF01370"/>
    </source>
</evidence>
<dbReference type="GO" id="GO:0016616">
    <property type="term" value="F:oxidoreductase activity, acting on the CH-OH group of donors, NAD or NADP as acceptor"/>
    <property type="evidence" value="ECO:0007669"/>
    <property type="project" value="TreeGrafter"/>
</dbReference>
<dbReference type="AlphaFoldDB" id="A0A0L1JD46"/>
<dbReference type="EMBL" id="JNOM01000026">
    <property type="protein sequence ID" value="KNG89704.1"/>
    <property type="molecule type" value="Genomic_DNA"/>
</dbReference>
<gene>
    <name evidence="5" type="ORF">ANOM_002325</name>
</gene>
<feature type="domain" description="NADH:ubiquinone oxidoreductase intermediate-associated protein 30" evidence="4">
    <location>
        <begin position="404"/>
        <end position="565"/>
    </location>
</feature>
<dbReference type="InterPro" id="IPR036291">
    <property type="entry name" value="NAD(P)-bd_dom_sf"/>
</dbReference>
<dbReference type="STRING" id="1509407.A0A0L1JD46"/>
<sequence length="617" mass="68624">MSYPGSGEHVLLTGANGFVASHILAILLERGYAVTATVRSQKKADDILKTHPSWKGKIDFVIVSDFTSQGPFNALFEDIKVPFNYIIHTASPLNFNVKDIQKEMIEPAVMGTTQILESAHRHGGTALKRFVLLGSAVSVLNSFEDMSREGRPYTEQDWNPVTATQAIERQDTVLGYNVSKTQAEDAAWKFMKTNKPAFDLAVINPDIITGPMIHPISGPGSINETNHFAIASFIDGTNPKVEDVRFPFYHFVDVRDVARSHVDALTNPAAGGKRILLISGLITPQLVVNIIRKHFLALKERVPEGKPEQVLPDGVHPTGWDMRVSLDVLSKGTSEGRWEYIDLEKSVTDAVQTPIAQHLTSQDQAQTLLRISAAIQLPTTHISFVKMDSKVSRLPLFGGPRAWHASDWTSTDDRVRGGSSHSHMSCSPSSLVARFHGNLDITTLGGAGFASQRTTDEDRSWDLSGYDGLEVHIAGGDDKLYTITLKDETAPKRPDGRQESTLSWEFDFHARDEKRIFIKWADFKPTYRGKEQEDVKPLDLTAVKQISFMIRSFFGVQEGDFSLEVVSIAAVRYKYYRDDPEEEEEEYVMVDEKLGAVSDTPKSRGWLSWIGQCCGLS</sequence>
<organism evidence="5 6">
    <name type="scientific">Aspergillus nomiae NRRL (strain ATCC 15546 / NRRL 13137 / CBS 260.88 / M93)</name>
    <dbReference type="NCBI Taxonomy" id="1509407"/>
    <lineage>
        <taxon>Eukaryota</taxon>
        <taxon>Fungi</taxon>
        <taxon>Dikarya</taxon>
        <taxon>Ascomycota</taxon>
        <taxon>Pezizomycotina</taxon>
        <taxon>Eurotiomycetes</taxon>
        <taxon>Eurotiomycetidae</taxon>
        <taxon>Eurotiales</taxon>
        <taxon>Aspergillaceae</taxon>
        <taxon>Aspergillus</taxon>
        <taxon>Aspergillus subgen. Circumdati</taxon>
    </lineage>
</organism>
<dbReference type="InterPro" id="IPR008979">
    <property type="entry name" value="Galactose-bd-like_sf"/>
</dbReference>
<dbReference type="PANTHER" id="PTHR10366">
    <property type="entry name" value="NAD DEPENDENT EPIMERASE/DEHYDRATASE"/>
    <property type="match status" value="1"/>
</dbReference>
<dbReference type="InterPro" id="IPR001509">
    <property type="entry name" value="Epimerase_deHydtase"/>
</dbReference>
<comment type="similarity">
    <text evidence="2">Belongs to the NAD(P)-dependent epimerase/dehydratase family. Dihydroflavonol-4-reductase subfamily.</text>
</comment>
<dbReference type="PANTHER" id="PTHR10366:SF814">
    <property type="entry name" value="NAD-DEPENDENT EPIMERASE_DEHYDRATASE DOMAIN-CONTAINING PROTEIN"/>
    <property type="match status" value="1"/>
</dbReference>
<evidence type="ECO:0000256" key="1">
    <source>
        <dbReference type="ARBA" id="ARBA00023002"/>
    </source>
</evidence>
<dbReference type="Pfam" id="PF01370">
    <property type="entry name" value="Epimerase"/>
    <property type="match status" value="1"/>
</dbReference>
<dbReference type="InterPro" id="IPR013857">
    <property type="entry name" value="NADH-UbQ_OxRdtase-assoc_prot30"/>
</dbReference>
<keyword evidence="6" id="KW-1185">Reference proteome</keyword>
<evidence type="ECO:0000256" key="2">
    <source>
        <dbReference type="ARBA" id="ARBA00023445"/>
    </source>
</evidence>
<evidence type="ECO:0000313" key="5">
    <source>
        <dbReference type="EMBL" id="KNG89704.1"/>
    </source>
</evidence>
<dbReference type="SUPFAM" id="SSF49785">
    <property type="entry name" value="Galactose-binding domain-like"/>
    <property type="match status" value="1"/>
</dbReference>